<dbReference type="OrthoDB" id="429143at2759"/>
<evidence type="ECO:0000256" key="2">
    <source>
        <dbReference type="SAM" id="Coils"/>
    </source>
</evidence>
<reference evidence="7 8" key="1">
    <citation type="journal article" date="2020" name="IScience">
        <title>Genome Sequencing of the Endangered Kingdonia uniflora (Circaeasteraceae, Ranunculales) Reveals Potential Mechanisms of Evolutionary Specialization.</title>
        <authorList>
            <person name="Sun Y."/>
            <person name="Deng T."/>
            <person name="Zhang A."/>
            <person name="Moore M.J."/>
            <person name="Landis J.B."/>
            <person name="Lin N."/>
            <person name="Zhang H."/>
            <person name="Zhang X."/>
            <person name="Huang J."/>
            <person name="Zhang X."/>
            <person name="Sun H."/>
            <person name="Wang H."/>
        </authorList>
    </citation>
    <scope>NUCLEOTIDE SEQUENCE [LARGE SCALE GENOMIC DNA]</scope>
    <source>
        <strain evidence="7">TB1705</strain>
        <tissue evidence="7">Leaf</tissue>
    </source>
</reference>
<dbReference type="PANTHER" id="PTHR46309">
    <property type="entry name" value="PHD FINGER PROTEIN 12"/>
    <property type="match status" value="1"/>
</dbReference>
<keyword evidence="1" id="KW-0560">Oxidoreductase</keyword>
<keyword evidence="4" id="KW-0472">Membrane</keyword>
<feature type="compositionally biased region" description="Basic and acidic residues" evidence="3">
    <location>
        <begin position="597"/>
        <end position="619"/>
    </location>
</feature>
<sequence length="704" mass="80176">MKVGNKTNIRGNLGSPSPGLVEARVYGRDKDGTPFEELQILGHKILVLEASNMDLHWDLQQRQKSCKYLSQHAVEAQYPQMFLHIEPQWCKIGLRSGDVVLVQNSRTRRMMHSVHEMHIMIFHMVVMLKLWTLLVMLKKSKRSWNILPSKIKWTRSFKNWIKQESEQFRMWKSSREKEVLQVVSWTLIQRLDQESNIPINTLLKRTEFNSKLVVVLSLMDECFMPTFDRQSGINMIQSVLYNCGSNFNQLNYRGFYTAILERGDEIIFAASISVYKVKVKPLVGHIVVCRDSKLALDGDEKMGNMAAHDVQDITKEDGEIIEAVEHLKAHQAGLMEQKTQEGGSVNVVNADLPTSEDDTDTGYVPDLDRGFYSDIEHYISACVTPVKKPRVTSRMTLTVNEIIRICDQLILTGPYGVAAQDHVKYDIIVLIRLGIGATPFISVIRDILRRLQLTIIDEESGDTRCPSKAYFYWVTREQSSFEWFIDVMKEISETTPRQRDDKKPLDFRFRTVKQSVKSQVERKELLLDEVAEEAELEFVLEGLDLSRKKRVDSRSKNVGKAQSTRSMAGADEERSQQLAGRILKALPASGTTGSGEVAKEKRRVEPSGESREKVTEGRPAAVDDLKEVKERARLAALHGEEGTSKMVARLVKGIWLGIKEKKSELKKEKIELEKKLARARTDALKEAKQLDILKVSHVVAIGQL</sequence>
<dbReference type="GO" id="GO:0016491">
    <property type="term" value="F:oxidoreductase activity"/>
    <property type="evidence" value="ECO:0007669"/>
    <property type="project" value="UniProtKB-KW"/>
</dbReference>
<protein>
    <submittedName>
        <fullName evidence="7">Uncharacterized protein</fullName>
    </submittedName>
</protein>
<dbReference type="GO" id="GO:0005634">
    <property type="term" value="C:nucleus"/>
    <property type="evidence" value="ECO:0007669"/>
    <property type="project" value="TreeGrafter"/>
</dbReference>
<organism evidence="7 8">
    <name type="scientific">Kingdonia uniflora</name>
    <dbReference type="NCBI Taxonomy" id="39325"/>
    <lineage>
        <taxon>Eukaryota</taxon>
        <taxon>Viridiplantae</taxon>
        <taxon>Streptophyta</taxon>
        <taxon>Embryophyta</taxon>
        <taxon>Tracheophyta</taxon>
        <taxon>Spermatophyta</taxon>
        <taxon>Magnoliopsida</taxon>
        <taxon>Ranunculales</taxon>
        <taxon>Circaeasteraceae</taxon>
        <taxon>Kingdonia</taxon>
    </lineage>
</organism>
<dbReference type="GO" id="GO:0003714">
    <property type="term" value="F:transcription corepressor activity"/>
    <property type="evidence" value="ECO:0007669"/>
    <property type="project" value="InterPro"/>
</dbReference>
<dbReference type="PANTHER" id="PTHR46309:SF1">
    <property type="entry name" value="PHD FINGER PROTEIN 12"/>
    <property type="match status" value="1"/>
</dbReference>
<keyword evidence="2" id="KW-0175">Coiled coil</keyword>
<feature type="transmembrane region" description="Helical" evidence="4">
    <location>
        <begin position="117"/>
        <end position="137"/>
    </location>
</feature>
<dbReference type="SUPFAM" id="SSF52343">
    <property type="entry name" value="Ferredoxin reductase-like, C-terminal NADP-linked domain"/>
    <property type="match status" value="1"/>
</dbReference>
<keyword evidence="4" id="KW-1133">Transmembrane helix</keyword>
<dbReference type="GO" id="GO:0006357">
    <property type="term" value="P:regulation of transcription by RNA polymerase II"/>
    <property type="evidence" value="ECO:0007669"/>
    <property type="project" value="TreeGrafter"/>
</dbReference>
<evidence type="ECO:0000256" key="1">
    <source>
        <dbReference type="ARBA" id="ARBA00023002"/>
    </source>
</evidence>
<accession>A0A7J7MJY5</accession>
<evidence type="ECO:0000256" key="3">
    <source>
        <dbReference type="SAM" id="MobiDB-lite"/>
    </source>
</evidence>
<dbReference type="InterPro" id="IPR013121">
    <property type="entry name" value="Fe_red_NAD-bd_6"/>
</dbReference>
<dbReference type="CDD" id="cd06186">
    <property type="entry name" value="NOX_Duox_like_FAD_NADP"/>
    <property type="match status" value="1"/>
</dbReference>
<feature type="domain" description="Increased DNA methylation 1 C-terminal" evidence="6">
    <location>
        <begin position="223"/>
        <end position="283"/>
    </location>
</feature>
<dbReference type="InterPro" id="IPR042163">
    <property type="entry name" value="PHF12"/>
</dbReference>
<dbReference type="Pfam" id="PF23209">
    <property type="entry name" value="IDM1_C"/>
    <property type="match status" value="1"/>
</dbReference>
<evidence type="ECO:0000313" key="8">
    <source>
        <dbReference type="Proteomes" id="UP000541444"/>
    </source>
</evidence>
<keyword evidence="8" id="KW-1185">Reference proteome</keyword>
<dbReference type="Proteomes" id="UP000541444">
    <property type="component" value="Unassembled WGS sequence"/>
</dbReference>
<feature type="domain" description="Ferric reductase NAD binding" evidence="5">
    <location>
        <begin position="425"/>
        <end position="497"/>
    </location>
</feature>
<gene>
    <name evidence="7" type="ORF">GIB67_035795</name>
</gene>
<evidence type="ECO:0000313" key="7">
    <source>
        <dbReference type="EMBL" id="KAF6155048.1"/>
    </source>
</evidence>
<evidence type="ECO:0000259" key="6">
    <source>
        <dbReference type="Pfam" id="PF23209"/>
    </source>
</evidence>
<comment type="caution">
    <text evidence="7">The sequence shown here is derived from an EMBL/GenBank/DDBJ whole genome shotgun (WGS) entry which is preliminary data.</text>
</comment>
<proteinExistence type="predicted"/>
<evidence type="ECO:0000256" key="4">
    <source>
        <dbReference type="SAM" id="Phobius"/>
    </source>
</evidence>
<feature type="coiled-coil region" evidence="2">
    <location>
        <begin position="658"/>
        <end position="687"/>
    </location>
</feature>
<keyword evidence="4" id="KW-0812">Transmembrane</keyword>
<dbReference type="Pfam" id="PF08030">
    <property type="entry name" value="NAD_binding_6"/>
    <property type="match status" value="1"/>
</dbReference>
<name>A0A7J7MJY5_9MAGN</name>
<evidence type="ECO:0000259" key="5">
    <source>
        <dbReference type="Pfam" id="PF08030"/>
    </source>
</evidence>
<dbReference type="InterPro" id="IPR056511">
    <property type="entry name" value="IDM1_C"/>
</dbReference>
<dbReference type="Gene3D" id="3.40.50.80">
    <property type="entry name" value="Nucleotide-binding domain of ferredoxin-NADP reductase (FNR) module"/>
    <property type="match status" value="1"/>
</dbReference>
<feature type="region of interest" description="Disordered" evidence="3">
    <location>
        <begin position="551"/>
        <end position="619"/>
    </location>
</feature>
<dbReference type="EMBL" id="JACGCM010001441">
    <property type="protein sequence ID" value="KAF6155048.1"/>
    <property type="molecule type" value="Genomic_DNA"/>
</dbReference>
<dbReference type="InterPro" id="IPR039261">
    <property type="entry name" value="FNR_nucleotide-bd"/>
</dbReference>
<dbReference type="AlphaFoldDB" id="A0A7J7MJY5"/>